<accession>A0ABT4QC84</accession>
<evidence type="ECO:0000313" key="4">
    <source>
        <dbReference type="Proteomes" id="UP001527882"/>
    </source>
</evidence>
<dbReference type="PANTHER" id="PTHR43252">
    <property type="entry name" value="TRANSCRIPTIONAL REGULATOR YQJI"/>
    <property type="match status" value="1"/>
</dbReference>
<feature type="coiled-coil region" evidence="1">
    <location>
        <begin position="118"/>
        <end position="145"/>
    </location>
</feature>
<proteinExistence type="predicted"/>
<gene>
    <name evidence="3" type="ORF">O9H85_19095</name>
</gene>
<dbReference type="Gene3D" id="1.10.10.10">
    <property type="entry name" value="Winged helix-like DNA-binding domain superfamily/Winged helix DNA-binding domain"/>
    <property type="match status" value="1"/>
</dbReference>
<keyword evidence="1" id="KW-0175">Coiled coil</keyword>
<dbReference type="InterPro" id="IPR036388">
    <property type="entry name" value="WH-like_DNA-bd_sf"/>
</dbReference>
<dbReference type="SUPFAM" id="SSF46785">
    <property type="entry name" value="Winged helix' DNA-binding domain"/>
    <property type="match status" value="1"/>
</dbReference>
<sequence length="205" mass="23694">MKNTKPIQRSPLALAVLALLAEAPMHPYRMQQLIKERGKDEVINVRQRANIYQTIERLQRDGLIAVRETLQEAGRPDRTVYEATEAGSALLRQWLRDMLAVPSEEFPDFPAAVSFLALLSAEEVREQLERRAAVLEDQIRHIAEAMETYKDIVPRLFMLESEYKAEVLSAELSWVRSVVRDIGRGALAWDEEWLREIAKRLDRQE</sequence>
<name>A0ABT4QC84_9BACL</name>
<reference evidence="3 4" key="1">
    <citation type="submission" date="2022-12" db="EMBL/GenBank/DDBJ databases">
        <title>Draft genome sequence of Paenibacillus sp. dW9.</title>
        <authorList>
            <person name="Choi E.-W."/>
            <person name="Kim D.-U."/>
        </authorList>
    </citation>
    <scope>NUCLEOTIDE SEQUENCE [LARGE SCALE GENOMIC DNA]</scope>
    <source>
        <strain evidence="4">dW9</strain>
    </source>
</reference>
<dbReference type="Pfam" id="PF03551">
    <property type="entry name" value="PadR"/>
    <property type="match status" value="1"/>
</dbReference>
<evidence type="ECO:0000259" key="2">
    <source>
        <dbReference type="Pfam" id="PF03551"/>
    </source>
</evidence>
<feature type="domain" description="Transcription regulator PadR N-terminal" evidence="2">
    <location>
        <begin position="16"/>
        <end position="92"/>
    </location>
</feature>
<dbReference type="InterPro" id="IPR005149">
    <property type="entry name" value="Tscrpt_reg_PadR_N"/>
</dbReference>
<organism evidence="3 4">
    <name type="scientific">Paenibacillus gyeongsangnamensis</name>
    <dbReference type="NCBI Taxonomy" id="3388067"/>
    <lineage>
        <taxon>Bacteria</taxon>
        <taxon>Bacillati</taxon>
        <taxon>Bacillota</taxon>
        <taxon>Bacilli</taxon>
        <taxon>Bacillales</taxon>
        <taxon>Paenibacillaceae</taxon>
        <taxon>Paenibacillus</taxon>
    </lineage>
</organism>
<dbReference type="Proteomes" id="UP001527882">
    <property type="component" value="Unassembled WGS sequence"/>
</dbReference>
<evidence type="ECO:0000256" key="1">
    <source>
        <dbReference type="SAM" id="Coils"/>
    </source>
</evidence>
<evidence type="ECO:0000313" key="3">
    <source>
        <dbReference type="EMBL" id="MCZ8514489.1"/>
    </source>
</evidence>
<dbReference type="PANTHER" id="PTHR43252:SF6">
    <property type="entry name" value="NEGATIVE TRANSCRIPTION REGULATOR PADR"/>
    <property type="match status" value="1"/>
</dbReference>
<keyword evidence="4" id="KW-1185">Reference proteome</keyword>
<dbReference type="InterPro" id="IPR036390">
    <property type="entry name" value="WH_DNA-bd_sf"/>
</dbReference>
<protein>
    <submittedName>
        <fullName evidence="3">PadR family transcriptional regulator</fullName>
    </submittedName>
</protein>
<dbReference type="RefSeq" id="WP_269883013.1">
    <property type="nucleotide sequence ID" value="NZ_JAQAGZ010000012.1"/>
</dbReference>
<comment type="caution">
    <text evidence="3">The sequence shown here is derived from an EMBL/GenBank/DDBJ whole genome shotgun (WGS) entry which is preliminary data.</text>
</comment>
<dbReference type="EMBL" id="JAQAGZ010000012">
    <property type="protein sequence ID" value="MCZ8514489.1"/>
    <property type="molecule type" value="Genomic_DNA"/>
</dbReference>